<keyword evidence="1" id="KW-0175">Coiled coil</keyword>
<name>A0ABR8S0Y5_9MICO</name>
<proteinExistence type="predicted"/>
<dbReference type="Proteomes" id="UP000648352">
    <property type="component" value="Unassembled WGS sequence"/>
</dbReference>
<evidence type="ECO:0000256" key="1">
    <source>
        <dbReference type="SAM" id="Coils"/>
    </source>
</evidence>
<dbReference type="Gene3D" id="3.10.310.50">
    <property type="match status" value="1"/>
</dbReference>
<gene>
    <name evidence="6" type="ORF">H9651_05820</name>
</gene>
<comment type="caution">
    <text evidence="6">The sequence shown here is derived from an EMBL/GenBank/DDBJ whole genome shotgun (WGS) entry which is preliminary data.</text>
</comment>
<keyword evidence="4" id="KW-0732">Signal</keyword>
<feature type="signal peptide" evidence="4">
    <location>
        <begin position="1"/>
        <end position="26"/>
    </location>
</feature>
<evidence type="ECO:0000313" key="7">
    <source>
        <dbReference type="Proteomes" id="UP000648352"/>
    </source>
</evidence>
<dbReference type="EMBL" id="JACSQP010000003">
    <property type="protein sequence ID" value="MBD7957146.1"/>
    <property type="molecule type" value="Genomic_DNA"/>
</dbReference>
<sequence>MRRRWAMVLTTVLAVLMSAGAMTASATDPVQLGSSHVTDQAGALSPGQLSGAEDRLAGLYDATGVDLFVVLVDEFTDPSNSQEWADATALGNGLGQKQYLLAIATEGRQYYISADDGGPLSEADLAATEEAMLPLLRDDDYSGAIQLAADRFQRDLTSSGGGAWLWIVLGIAVVGVVVFIVVRSRRRGGSPGPKAEPIEQIPPEHLARRAAAALVAADDAVRTSEQELGFARAQFGDAATVEFEQALTAAKENLQKAFTLRQQLDDAEPDTEQQTRQWHTEILRLCEEADANLDEKAADFDELRKLEQNAPEALARVQEQRTTVTGSLDAAAATLQTLRATYAPEALATIADNPEQARERLAFADEQLAHAADAVAAGDGGAAAVSIRAAEEAVGQARLLADAIGRLAADLTQGEKDAAALIADLEQDIAVAGALPDPDGQVAAAVAATRQQVDTARTNLASTAKRPLVTLQALEAANSRIDGVVAAVRDSQARAQRARQLLGQQLTQAQAQVSAAEDYITARRGAVGAQARTRLAEAGAALVQARQLEQTAPEQALPLAQRANQLAAQAIQDAQTDVGGFGGGGFGGGSSGGGGNGMLGAVLGGIVINSLLSGGGRSGPMGGFGGGFGGGFSGGGSRGRSGGGSFRSGSFGGGGTRGRRGGGRF</sequence>
<reference evidence="6 7" key="1">
    <citation type="submission" date="2020-08" db="EMBL/GenBank/DDBJ databases">
        <title>A Genomic Blueprint of the Chicken Gut Microbiome.</title>
        <authorList>
            <person name="Gilroy R."/>
            <person name="Ravi A."/>
            <person name="Getino M."/>
            <person name="Pursley I."/>
            <person name="Horton D.L."/>
            <person name="Alikhan N.-F."/>
            <person name="Baker D."/>
            <person name="Gharbi K."/>
            <person name="Hall N."/>
            <person name="Watson M."/>
            <person name="Adriaenssens E.M."/>
            <person name="Foster-Nyarko E."/>
            <person name="Jarju S."/>
            <person name="Secka A."/>
            <person name="Antonio M."/>
            <person name="Oren A."/>
            <person name="Chaudhuri R."/>
            <person name="La Ragione R.M."/>
            <person name="Hildebrand F."/>
            <person name="Pallen M.J."/>
        </authorList>
    </citation>
    <scope>NUCLEOTIDE SEQUENCE [LARGE SCALE GENOMIC DNA]</scope>
    <source>
        <strain evidence="6 7">Sa4CUA7</strain>
    </source>
</reference>
<dbReference type="InterPro" id="IPR007621">
    <property type="entry name" value="TPM_dom"/>
</dbReference>
<evidence type="ECO:0000259" key="5">
    <source>
        <dbReference type="Pfam" id="PF04536"/>
    </source>
</evidence>
<feature type="compositionally biased region" description="Gly residues" evidence="2">
    <location>
        <begin position="635"/>
        <end position="656"/>
    </location>
</feature>
<evidence type="ECO:0000256" key="2">
    <source>
        <dbReference type="SAM" id="MobiDB-lite"/>
    </source>
</evidence>
<accession>A0ABR8S0Y5</accession>
<dbReference type="Pfam" id="PF04536">
    <property type="entry name" value="TPM_phosphatase"/>
    <property type="match status" value="1"/>
</dbReference>
<evidence type="ECO:0000313" key="6">
    <source>
        <dbReference type="EMBL" id="MBD7957146.1"/>
    </source>
</evidence>
<keyword evidence="3" id="KW-0472">Membrane</keyword>
<protein>
    <submittedName>
        <fullName evidence="6">TPM domain-containing protein</fullName>
    </submittedName>
</protein>
<keyword evidence="3" id="KW-0812">Transmembrane</keyword>
<organism evidence="6 7">
    <name type="scientific">Microbacterium pullorum</name>
    <dbReference type="NCBI Taxonomy" id="2762236"/>
    <lineage>
        <taxon>Bacteria</taxon>
        <taxon>Bacillati</taxon>
        <taxon>Actinomycetota</taxon>
        <taxon>Actinomycetes</taxon>
        <taxon>Micrococcales</taxon>
        <taxon>Microbacteriaceae</taxon>
        <taxon>Microbacterium</taxon>
    </lineage>
</organism>
<keyword evidence="7" id="KW-1185">Reference proteome</keyword>
<feature type="transmembrane region" description="Helical" evidence="3">
    <location>
        <begin position="163"/>
        <end position="182"/>
    </location>
</feature>
<evidence type="ECO:0000256" key="4">
    <source>
        <dbReference type="SAM" id="SignalP"/>
    </source>
</evidence>
<feature type="coiled-coil region" evidence="1">
    <location>
        <begin position="286"/>
        <end position="323"/>
    </location>
</feature>
<keyword evidence="3" id="KW-1133">Transmembrane helix</keyword>
<feature type="chain" id="PRO_5047091912" evidence="4">
    <location>
        <begin position="27"/>
        <end position="665"/>
    </location>
</feature>
<feature type="domain" description="TPM" evidence="5">
    <location>
        <begin position="37"/>
        <end position="153"/>
    </location>
</feature>
<feature type="region of interest" description="Disordered" evidence="2">
    <location>
        <begin position="635"/>
        <end position="665"/>
    </location>
</feature>
<evidence type="ECO:0000256" key="3">
    <source>
        <dbReference type="SAM" id="Phobius"/>
    </source>
</evidence>